<dbReference type="Proteomes" id="UP000241074">
    <property type="component" value="Chromosome"/>
</dbReference>
<sequence>MQTGAVTYRLGASYNHRAWDFQAVCVGPTLCVDHSYPRQVNSAGLGWMIRLGELCPPFQPSGAEFTSPWPNDSQRDFLFGDQDGTEYVMNCDPLVDSACNDGTPSRCVLDGYRMRLDRVGPQYVVRYPNGTGANSEKRISAGLES</sequence>
<name>A0A2P1PMC3_9GAMM</name>
<dbReference type="EMBL" id="CP027860">
    <property type="protein sequence ID" value="AVP95990.1"/>
    <property type="molecule type" value="Genomic_DNA"/>
</dbReference>
<protein>
    <submittedName>
        <fullName evidence="1">Uncharacterized protein</fullName>
    </submittedName>
</protein>
<gene>
    <name evidence="1" type="ORF">C7S18_01740</name>
</gene>
<proteinExistence type="predicted"/>
<reference evidence="1 2" key="1">
    <citation type="submission" date="2018-03" db="EMBL/GenBank/DDBJ databases">
        <title>Ahniella affigens gen. nov., sp. nov., a gammaproteobacterium isolated from sandy soil near a stream.</title>
        <authorList>
            <person name="Ko Y."/>
            <person name="Kim J.-H."/>
        </authorList>
    </citation>
    <scope>NUCLEOTIDE SEQUENCE [LARGE SCALE GENOMIC DNA]</scope>
    <source>
        <strain evidence="1 2">D13</strain>
    </source>
</reference>
<evidence type="ECO:0000313" key="1">
    <source>
        <dbReference type="EMBL" id="AVP95990.1"/>
    </source>
</evidence>
<keyword evidence="2" id="KW-1185">Reference proteome</keyword>
<accession>A0A2P1PMC3</accession>
<reference evidence="1 2" key="2">
    <citation type="submission" date="2018-03" db="EMBL/GenBank/DDBJ databases">
        <authorList>
            <person name="Keele B.F."/>
        </authorList>
    </citation>
    <scope>NUCLEOTIDE SEQUENCE [LARGE SCALE GENOMIC DNA]</scope>
    <source>
        <strain evidence="1 2">D13</strain>
    </source>
</reference>
<evidence type="ECO:0000313" key="2">
    <source>
        <dbReference type="Proteomes" id="UP000241074"/>
    </source>
</evidence>
<organism evidence="1 2">
    <name type="scientific">Ahniella affigens</name>
    <dbReference type="NCBI Taxonomy" id="2021234"/>
    <lineage>
        <taxon>Bacteria</taxon>
        <taxon>Pseudomonadati</taxon>
        <taxon>Pseudomonadota</taxon>
        <taxon>Gammaproteobacteria</taxon>
        <taxon>Lysobacterales</taxon>
        <taxon>Rhodanobacteraceae</taxon>
        <taxon>Ahniella</taxon>
    </lineage>
</organism>
<dbReference type="RefSeq" id="WP_106889919.1">
    <property type="nucleotide sequence ID" value="NZ_CP027860.1"/>
</dbReference>
<dbReference type="KEGG" id="xba:C7S18_01740"/>
<dbReference type="AlphaFoldDB" id="A0A2P1PMC3"/>